<dbReference type="Proteomes" id="UP000321362">
    <property type="component" value="Chromosome"/>
</dbReference>
<organism evidence="2 3">
    <name type="scientific">Mucilaginibacter ginsenosidivorax</name>
    <dbReference type="NCBI Taxonomy" id="862126"/>
    <lineage>
        <taxon>Bacteria</taxon>
        <taxon>Pseudomonadati</taxon>
        <taxon>Bacteroidota</taxon>
        <taxon>Sphingobacteriia</taxon>
        <taxon>Sphingobacteriales</taxon>
        <taxon>Sphingobacteriaceae</taxon>
        <taxon>Mucilaginibacter</taxon>
    </lineage>
</organism>
<protein>
    <recommendedName>
        <fullName evidence="1">DUF5615 domain-containing protein</fullName>
    </recommendedName>
</protein>
<dbReference type="EMBL" id="CP042437">
    <property type="protein sequence ID" value="QEC77639.1"/>
    <property type="molecule type" value="Genomic_DNA"/>
</dbReference>
<dbReference type="RefSeq" id="WP_147055517.1">
    <property type="nucleotide sequence ID" value="NZ_CP042437.1"/>
</dbReference>
<gene>
    <name evidence="2" type="ORF">FSB76_17455</name>
</gene>
<dbReference type="Pfam" id="PF18480">
    <property type="entry name" value="DUF5615"/>
    <property type="match status" value="1"/>
</dbReference>
<dbReference type="AlphaFoldDB" id="A0A5B8W2B4"/>
<dbReference type="KEGG" id="mgk:FSB76_17455"/>
<evidence type="ECO:0000313" key="2">
    <source>
        <dbReference type="EMBL" id="QEC77639.1"/>
    </source>
</evidence>
<accession>A0A5B8W2B4</accession>
<name>A0A5B8W2B4_9SPHI</name>
<reference evidence="2 3" key="1">
    <citation type="journal article" date="2013" name="J. Microbiol.">
        <title>Mucilaginibacter ginsenosidivorax sp. nov., with ginsenoside converting activity isolated from sediment.</title>
        <authorList>
            <person name="Kim J.K."/>
            <person name="Choi T.E."/>
            <person name="Liu Q.M."/>
            <person name="Park H.Y."/>
            <person name="Yi T.H."/>
            <person name="Yoon M.H."/>
            <person name="Kim S.C."/>
            <person name="Im W.T."/>
        </authorList>
    </citation>
    <scope>NUCLEOTIDE SEQUENCE [LARGE SCALE GENOMIC DNA]</scope>
    <source>
        <strain evidence="2 3">KHI28</strain>
    </source>
</reference>
<sequence>MNFLVDVHLPITLSKFLSNQEGCIAIHVNQILQKWNTTDAEICKYADENDMVVITKDQDFKDSHFVNKTPKKIIRITLGNISNNDLVSVFMKNFFLILQMSSKEAFYLEIGKERITSIG</sequence>
<dbReference type="OrthoDB" id="27473at2"/>
<keyword evidence="3" id="KW-1185">Reference proteome</keyword>
<evidence type="ECO:0000259" key="1">
    <source>
        <dbReference type="Pfam" id="PF18480"/>
    </source>
</evidence>
<evidence type="ECO:0000313" key="3">
    <source>
        <dbReference type="Proteomes" id="UP000321362"/>
    </source>
</evidence>
<proteinExistence type="predicted"/>
<dbReference type="InterPro" id="IPR041049">
    <property type="entry name" value="DUF5615"/>
</dbReference>
<feature type="domain" description="DUF5615" evidence="1">
    <location>
        <begin position="1"/>
        <end position="104"/>
    </location>
</feature>